<evidence type="ECO:0000313" key="2">
    <source>
        <dbReference type="EMBL" id="MFC7236441.1"/>
    </source>
</evidence>
<proteinExistence type="predicted"/>
<gene>
    <name evidence="2" type="ORF">ACFQJ4_14085</name>
</gene>
<sequence>MFGDALRFPLAGDDGVKSVIIGGVLLLFSVLLLPVLPVYGYFVRAAKAGADGTQEAPAFDDWGDLLVDGVKALVVGIVYFLIPTAVLVGALVVVGVGSFAAADPANPATVDAVASGIGVVGGLLVLVAMVLYLVATYVFPAGLVSMARGDDIASAFDFGTVLSAAFSADYFVAGVLAILLSLVVGVATVILGVLTLGLFFLLGVFVQFYVQVAFFYLFGRGYAKALDLPAAR</sequence>
<feature type="transmembrane region" description="Helical" evidence="1">
    <location>
        <begin position="112"/>
        <end position="139"/>
    </location>
</feature>
<dbReference type="GeneID" id="79268162"/>
<evidence type="ECO:0000256" key="1">
    <source>
        <dbReference type="SAM" id="Phobius"/>
    </source>
</evidence>
<name>A0ABD5ZT17_9EURY</name>
<dbReference type="Pfam" id="PF13197">
    <property type="entry name" value="DUF4013"/>
    <property type="match status" value="1"/>
</dbReference>
<feature type="transmembrane region" description="Helical" evidence="1">
    <location>
        <begin position="20"/>
        <end position="42"/>
    </location>
</feature>
<accession>A0ABD5ZT17</accession>
<dbReference type="Proteomes" id="UP001596398">
    <property type="component" value="Unassembled WGS sequence"/>
</dbReference>
<evidence type="ECO:0000313" key="3">
    <source>
        <dbReference type="Proteomes" id="UP001596398"/>
    </source>
</evidence>
<dbReference type="RefSeq" id="WP_276234597.1">
    <property type="nucleotide sequence ID" value="NZ_CP119802.1"/>
</dbReference>
<dbReference type="InterPro" id="IPR025098">
    <property type="entry name" value="DUF4013"/>
</dbReference>
<keyword evidence="3" id="KW-1185">Reference proteome</keyword>
<feature type="transmembrane region" description="Helical" evidence="1">
    <location>
        <begin position="72"/>
        <end position="100"/>
    </location>
</feature>
<keyword evidence="1" id="KW-0812">Transmembrane</keyword>
<protein>
    <submittedName>
        <fullName evidence="2">DUF4013 domain-containing protein</fullName>
    </submittedName>
</protein>
<feature type="transmembrane region" description="Helical" evidence="1">
    <location>
        <begin position="198"/>
        <end position="218"/>
    </location>
</feature>
<comment type="caution">
    <text evidence="2">The sequence shown here is derived from an EMBL/GenBank/DDBJ whole genome shotgun (WGS) entry which is preliminary data.</text>
</comment>
<dbReference type="EMBL" id="JBHTAP010000001">
    <property type="protein sequence ID" value="MFC7236441.1"/>
    <property type="molecule type" value="Genomic_DNA"/>
</dbReference>
<feature type="transmembrane region" description="Helical" evidence="1">
    <location>
        <begin position="170"/>
        <end position="192"/>
    </location>
</feature>
<reference evidence="2 3" key="1">
    <citation type="journal article" date="2019" name="Int. J. Syst. Evol. Microbiol.">
        <title>The Global Catalogue of Microorganisms (GCM) 10K type strain sequencing project: providing services to taxonomists for standard genome sequencing and annotation.</title>
        <authorList>
            <consortium name="The Broad Institute Genomics Platform"/>
            <consortium name="The Broad Institute Genome Sequencing Center for Infectious Disease"/>
            <person name="Wu L."/>
            <person name="Ma J."/>
        </authorList>
    </citation>
    <scope>NUCLEOTIDE SEQUENCE [LARGE SCALE GENOMIC DNA]</scope>
    <source>
        <strain evidence="2 3">DT85</strain>
    </source>
</reference>
<organism evidence="2 3">
    <name type="scientific">Halosegnis marinus</name>
    <dbReference type="NCBI Taxonomy" id="3034023"/>
    <lineage>
        <taxon>Archaea</taxon>
        <taxon>Methanobacteriati</taxon>
        <taxon>Methanobacteriota</taxon>
        <taxon>Stenosarchaea group</taxon>
        <taxon>Halobacteria</taxon>
        <taxon>Halobacteriales</taxon>
        <taxon>Natronomonadaceae</taxon>
        <taxon>Halosegnis</taxon>
    </lineage>
</organism>
<keyword evidence="1" id="KW-0472">Membrane</keyword>
<dbReference type="AlphaFoldDB" id="A0ABD5ZT17"/>
<keyword evidence="1" id="KW-1133">Transmembrane helix</keyword>